<evidence type="ECO:0000256" key="4">
    <source>
        <dbReference type="ARBA" id="ARBA00022801"/>
    </source>
</evidence>
<dbReference type="Proteomes" id="UP000324629">
    <property type="component" value="Unassembled WGS sequence"/>
</dbReference>
<name>A0A5J4NYJ3_9TREM</name>
<proteinExistence type="inferred from homology"/>
<evidence type="ECO:0000256" key="6">
    <source>
        <dbReference type="ARBA" id="ARBA00023049"/>
    </source>
</evidence>
<keyword evidence="4" id="KW-0378">Hydrolase</keyword>
<keyword evidence="2" id="KW-0645">Protease</keyword>
<keyword evidence="3" id="KW-0479">Metal-binding</keyword>
<feature type="non-terminal residue" evidence="9">
    <location>
        <position position="285"/>
    </location>
</feature>
<evidence type="ECO:0000256" key="3">
    <source>
        <dbReference type="ARBA" id="ARBA00022723"/>
    </source>
</evidence>
<dbReference type="Pfam" id="PF00675">
    <property type="entry name" value="Peptidase_M16"/>
    <property type="match status" value="1"/>
</dbReference>
<accession>A0A5J4NYJ3</accession>
<dbReference type="EMBL" id="QNGE01000348">
    <property type="protein sequence ID" value="KAA3680797.1"/>
    <property type="molecule type" value="Genomic_DNA"/>
</dbReference>
<dbReference type="SUPFAM" id="SSF63411">
    <property type="entry name" value="LuxS/MPP-like metallohydrolase"/>
    <property type="match status" value="1"/>
</dbReference>
<sequence length="285" mass="32564">MGVTPNSKSYREIKPKKTDRVKIDLSKKDKRKYRLRESDEKLSHTTSKINFGLHPLRSFQELSNGLRVILVSNPKDDTAESDLVEKENSNYDMASAAVCVRVGSFNDPDCAPGLSNLLSRMLLLSNEASNDFQVHVSAYAGQCGSYTTNEYTCYYFHVEANQFHQCLERFISHLCEPTLCANRIEEQAKKIDDEFSQIKQRDYAILRQFVSNLAKEKSPFNRFHKGNQSSLRGQMNRQPSELRDMLLDHFKNNYSAHLITLAVQSSAALDEMELLVKQLVSSLPR</sequence>
<organism evidence="9 10">
    <name type="scientific">Paragonimus westermani</name>
    <dbReference type="NCBI Taxonomy" id="34504"/>
    <lineage>
        <taxon>Eukaryota</taxon>
        <taxon>Metazoa</taxon>
        <taxon>Spiralia</taxon>
        <taxon>Lophotrochozoa</taxon>
        <taxon>Platyhelminthes</taxon>
        <taxon>Trematoda</taxon>
        <taxon>Digenea</taxon>
        <taxon>Plagiorchiida</taxon>
        <taxon>Troglotremata</taxon>
        <taxon>Troglotrematidae</taxon>
        <taxon>Paragonimus</taxon>
    </lineage>
</organism>
<dbReference type="Gene3D" id="3.30.830.10">
    <property type="entry name" value="Metalloenzyme, LuxS/M16 peptidase-like"/>
    <property type="match status" value="1"/>
</dbReference>
<keyword evidence="6" id="KW-0482">Metalloprotease</keyword>
<keyword evidence="10" id="KW-1185">Reference proteome</keyword>
<dbReference type="InterPro" id="IPR011249">
    <property type="entry name" value="Metalloenz_LuxS/M16"/>
</dbReference>
<evidence type="ECO:0000313" key="9">
    <source>
        <dbReference type="EMBL" id="KAA3680797.1"/>
    </source>
</evidence>
<comment type="similarity">
    <text evidence="1">Belongs to the peptidase M16 family.</text>
</comment>
<dbReference type="InterPro" id="IPR050626">
    <property type="entry name" value="Peptidase_M16"/>
</dbReference>
<reference evidence="9 10" key="1">
    <citation type="journal article" date="2019" name="Gigascience">
        <title>Whole-genome sequence of the oriental lung fluke Paragonimus westermani.</title>
        <authorList>
            <person name="Oey H."/>
            <person name="Zakrzewski M."/>
            <person name="Narain K."/>
            <person name="Devi K.R."/>
            <person name="Agatsuma T."/>
            <person name="Nawaratna S."/>
            <person name="Gobert G.N."/>
            <person name="Jones M.K."/>
            <person name="Ragan M.A."/>
            <person name="McManus D.P."/>
            <person name="Krause L."/>
        </authorList>
    </citation>
    <scope>NUCLEOTIDE SEQUENCE [LARGE SCALE GENOMIC DNA]</scope>
    <source>
        <strain evidence="9 10">IND2009</strain>
    </source>
</reference>
<evidence type="ECO:0000256" key="5">
    <source>
        <dbReference type="ARBA" id="ARBA00022833"/>
    </source>
</evidence>
<dbReference type="InterPro" id="IPR011765">
    <property type="entry name" value="Pept_M16_N"/>
</dbReference>
<dbReference type="GO" id="GO:0006508">
    <property type="term" value="P:proteolysis"/>
    <property type="evidence" value="ECO:0007669"/>
    <property type="project" value="UniProtKB-KW"/>
</dbReference>
<gene>
    <name evidence="9" type="ORF">DEA37_0011981</name>
</gene>
<feature type="compositionally biased region" description="Basic and acidic residues" evidence="7">
    <location>
        <begin position="9"/>
        <end position="25"/>
    </location>
</feature>
<feature type="domain" description="Peptidase M16 N-terminal" evidence="8">
    <location>
        <begin position="87"/>
        <end position="218"/>
    </location>
</feature>
<evidence type="ECO:0000256" key="2">
    <source>
        <dbReference type="ARBA" id="ARBA00022670"/>
    </source>
</evidence>
<evidence type="ECO:0000313" key="10">
    <source>
        <dbReference type="Proteomes" id="UP000324629"/>
    </source>
</evidence>
<dbReference type="PANTHER" id="PTHR43690:SF18">
    <property type="entry name" value="INSULIN-DEGRADING ENZYME-RELATED"/>
    <property type="match status" value="1"/>
</dbReference>
<evidence type="ECO:0000256" key="7">
    <source>
        <dbReference type="SAM" id="MobiDB-lite"/>
    </source>
</evidence>
<dbReference type="GO" id="GO:0008237">
    <property type="term" value="F:metallopeptidase activity"/>
    <property type="evidence" value="ECO:0007669"/>
    <property type="project" value="UniProtKB-KW"/>
</dbReference>
<evidence type="ECO:0000256" key="1">
    <source>
        <dbReference type="ARBA" id="ARBA00007261"/>
    </source>
</evidence>
<dbReference type="GO" id="GO:0046872">
    <property type="term" value="F:metal ion binding"/>
    <property type="evidence" value="ECO:0007669"/>
    <property type="project" value="UniProtKB-KW"/>
</dbReference>
<feature type="region of interest" description="Disordered" evidence="7">
    <location>
        <begin position="1"/>
        <end position="25"/>
    </location>
</feature>
<dbReference type="PANTHER" id="PTHR43690">
    <property type="entry name" value="NARDILYSIN"/>
    <property type="match status" value="1"/>
</dbReference>
<protein>
    <recommendedName>
        <fullName evidence="8">Peptidase M16 N-terminal domain-containing protein</fullName>
    </recommendedName>
</protein>
<comment type="caution">
    <text evidence="9">The sequence shown here is derived from an EMBL/GenBank/DDBJ whole genome shotgun (WGS) entry which is preliminary data.</text>
</comment>
<keyword evidence="5" id="KW-0862">Zinc</keyword>
<dbReference type="AlphaFoldDB" id="A0A5J4NYJ3"/>
<evidence type="ECO:0000259" key="8">
    <source>
        <dbReference type="Pfam" id="PF00675"/>
    </source>
</evidence>